<dbReference type="PROSITE" id="PS51257">
    <property type="entry name" value="PROKAR_LIPOPROTEIN"/>
    <property type="match status" value="1"/>
</dbReference>
<gene>
    <name evidence="2" type="ORF">SAMN06296241_1583</name>
</gene>
<sequence length="335" mass="37283">MKSLLNYILLLILLKTLLMRKVLSLIFAASILFSCDDGEIIVTDFNFENPQLQRCGDDEAHVLFKINNTGVNEAIAFRFNYNTPETGFFATEEEEIIIPINETNQLIYRVFDGEVSNSYFCNEIPPVSPRVTEEYRSTTGGEVVITSTLTTATDHDGDGVLSADEGMNQERDTDNDGIPDYLDIDDDGDNILTRVEIKVEAENSANGYPDSDGDNTPDYLDADDDNDGVPTRNEDWDGNLNPEDNRNDDGLPHYLNPEITDSFEVTGSRENAISRSFRYLVTARNLTLVNQGGDGEQIRLQDYELGFLNSPSQSVIIDPSGGDEDEENEEETGGN</sequence>
<dbReference type="Proteomes" id="UP000219193">
    <property type="component" value="Unassembled WGS sequence"/>
</dbReference>
<dbReference type="InterPro" id="IPR028974">
    <property type="entry name" value="TSP_type-3_rpt"/>
</dbReference>
<feature type="region of interest" description="Disordered" evidence="1">
    <location>
        <begin position="154"/>
        <end position="185"/>
    </location>
</feature>
<protein>
    <recommendedName>
        <fullName evidence="4">Thrombospondin type 3 repeat-containing protein</fullName>
    </recommendedName>
</protein>
<keyword evidence="3" id="KW-1185">Reference proteome</keyword>
<proteinExistence type="predicted"/>
<reference evidence="3" key="1">
    <citation type="submission" date="2017-09" db="EMBL/GenBank/DDBJ databases">
        <authorList>
            <person name="Varghese N."/>
            <person name="Submissions S."/>
        </authorList>
    </citation>
    <scope>NUCLEOTIDE SEQUENCE [LARGE SCALE GENOMIC DNA]</scope>
    <source>
        <strain evidence="3">CGMCC 1.12641</strain>
    </source>
</reference>
<dbReference type="SUPFAM" id="SSF103647">
    <property type="entry name" value="TSP type-3 repeat"/>
    <property type="match status" value="1"/>
</dbReference>
<name>A0A285X3U7_9FLAO</name>
<evidence type="ECO:0000256" key="1">
    <source>
        <dbReference type="SAM" id="MobiDB-lite"/>
    </source>
</evidence>
<evidence type="ECO:0008006" key="4">
    <source>
        <dbReference type="Google" id="ProtNLM"/>
    </source>
</evidence>
<dbReference type="EMBL" id="OCMF01000002">
    <property type="protein sequence ID" value="SOC80040.1"/>
    <property type="molecule type" value="Genomic_DNA"/>
</dbReference>
<evidence type="ECO:0000313" key="2">
    <source>
        <dbReference type="EMBL" id="SOC80040.1"/>
    </source>
</evidence>
<feature type="compositionally biased region" description="Acidic residues" evidence="1">
    <location>
        <begin position="321"/>
        <end position="335"/>
    </location>
</feature>
<feature type="region of interest" description="Disordered" evidence="1">
    <location>
        <begin position="202"/>
        <end position="250"/>
    </location>
</feature>
<organism evidence="2 3">
    <name type="scientific">Salinimicrobium sediminis</name>
    <dbReference type="NCBI Taxonomy" id="1343891"/>
    <lineage>
        <taxon>Bacteria</taxon>
        <taxon>Pseudomonadati</taxon>
        <taxon>Bacteroidota</taxon>
        <taxon>Flavobacteriia</taxon>
        <taxon>Flavobacteriales</taxon>
        <taxon>Flavobacteriaceae</taxon>
        <taxon>Salinimicrobium</taxon>
    </lineage>
</organism>
<feature type="compositionally biased region" description="Acidic residues" evidence="1">
    <location>
        <begin position="211"/>
        <end position="227"/>
    </location>
</feature>
<dbReference type="GO" id="GO:0005509">
    <property type="term" value="F:calcium ion binding"/>
    <property type="evidence" value="ECO:0007669"/>
    <property type="project" value="InterPro"/>
</dbReference>
<feature type="region of interest" description="Disordered" evidence="1">
    <location>
        <begin position="311"/>
        <end position="335"/>
    </location>
</feature>
<evidence type="ECO:0000313" key="3">
    <source>
        <dbReference type="Proteomes" id="UP000219193"/>
    </source>
</evidence>
<feature type="compositionally biased region" description="Acidic residues" evidence="1">
    <location>
        <begin position="175"/>
        <end position="185"/>
    </location>
</feature>
<dbReference type="AlphaFoldDB" id="A0A285X3U7"/>
<accession>A0A285X3U7</accession>